<dbReference type="SUPFAM" id="SSF56300">
    <property type="entry name" value="Metallo-dependent phosphatases"/>
    <property type="match status" value="1"/>
</dbReference>
<evidence type="ECO:0000256" key="5">
    <source>
        <dbReference type="ARBA" id="ARBA00023211"/>
    </source>
</evidence>
<accession>A0A1L9B6I6</accession>
<dbReference type="AlphaFoldDB" id="A0A1L9B6I6"/>
<dbReference type="GO" id="GO:0046872">
    <property type="term" value="F:metal ion binding"/>
    <property type="evidence" value="ECO:0007669"/>
    <property type="project" value="UniProtKB-KW"/>
</dbReference>
<comment type="caution">
    <text evidence="7">The sequence shown here is derived from an EMBL/GenBank/DDBJ whole genome shotgun (WGS) entry which is preliminary data.</text>
</comment>
<gene>
    <name evidence="7" type="ORF">BON30_27075</name>
</gene>
<evidence type="ECO:0000259" key="6">
    <source>
        <dbReference type="Pfam" id="PF00149"/>
    </source>
</evidence>
<dbReference type="STRING" id="83449.BON30_27075"/>
<protein>
    <recommendedName>
        <fullName evidence="6">Calcineurin-like phosphoesterase domain-containing protein</fullName>
    </recommendedName>
</protein>
<dbReference type="OrthoDB" id="8241491at2"/>
<dbReference type="RefSeq" id="WP_071901310.1">
    <property type="nucleotide sequence ID" value="NZ_MPIN01000007.1"/>
</dbReference>
<dbReference type="InterPro" id="IPR043461">
    <property type="entry name" value="LpxH-like"/>
</dbReference>
<keyword evidence="4" id="KW-0472">Membrane</keyword>
<organism evidence="7 8">
    <name type="scientific">Cystobacter ferrugineus</name>
    <dbReference type="NCBI Taxonomy" id="83449"/>
    <lineage>
        <taxon>Bacteria</taxon>
        <taxon>Pseudomonadati</taxon>
        <taxon>Myxococcota</taxon>
        <taxon>Myxococcia</taxon>
        <taxon>Myxococcales</taxon>
        <taxon>Cystobacterineae</taxon>
        <taxon>Archangiaceae</taxon>
        <taxon>Cystobacter</taxon>
    </lineage>
</organism>
<dbReference type="PANTHER" id="PTHR34990">
    <property type="entry name" value="UDP-2,3-DIACYLGLUCOSAMINE HYDROLASE-RELATED"/>
    <property type="match status" value="1"/>
</dbReference>
<dbReference type="GO" id="GO:0008758">
    <property type="term" value="F:UDP-2,3-diacylglucosamine hydrolase activity"/>
    <property type="evidence" value="ECO:0007669"/>
    <property type="project" value="TreeGrafter"/>
</dbReference>
<keyword evidence="8" id="KW-1185">Reference proteome</keyword>
<dbReference type="PANTHER" id="PTHR34990:SF2">
    <property type="entry name" value="BLL8164 PROTEIN"/>
    <property type="match status" value="1"/>
</dbReference>
<dbReference type="Gene3D" id="3.60.21.10">
    <property type="match status" value="1"/>
</dbReference>
<reference evidence="7 8" key="2">
    <citation type="submission" date="2016-12" db="EMBL/GenBank/DDBJ databases">
        <title>Draft Genome Sequence of Cystobacter ferrugineus Strain Cbfe23.</title>
        <authorList>
            <person name="Akbar S."/>
            <person name="Dowd S.E."/>
            <person name="Stevens D.C."/>
        </authorList>
    </citation>
    <scope>NUCLEOTIDE SEQUENCE [LARGE SCALE GENOMIC DNA]</scope>
    <source>
        <strain evidence="7 8">Cbfe23</strain>
    </source>
</reference>
<evidence type="ECO:0000256" key="2">
    <source>
        <dbReference type="ARBA" id="ARBA00022519"/>
    </source>
</evidence>
<dbReference type="GO" id="GO:0016020">
    <property type="term" value="C:membrane"/>
    <property type="evidence" value="ECO:0007669"/>
    <property type="project" value="GOC"/>
</dbReference>
<evidence type="ECO:0000256" key="4">
    <source>
        <dbReference type="ARBA" id="ARBA00023136"/>
    </source>
</evidence>
<sequence length="471" mass="51506">MRTVILSDLHLGNAQGYDIFAGETALPAFLDSLAGSPTRVVLNGDTVDFLMNEDPLELQVERAVRQVRALVSAPSTAAVFASLGRLLAAGGEVIACLGNHDIELALSEVQAVLREALRQPPEIAARFLFNRGDAPELLDVGGARLLIAHGDHGDKWNKVEYAHLPGPGAPADARAEDYKYSAGSVLVKKLLNPLKRRYGMRFADLLVPDFQGAVMAALAVNPSAVRLLFQNTTFDILWQLFRKSQLPLTFDPNAPGEEDLGLAAKVDEAGLDEEERRELEEVMGPSPVSFGGDETELSQRTRIKLVRAALGAYARMQRLFVGQSGERYFSLKPTEAETKDARRLAKKFGAGAVIIGHTHAARWKEDAEVLYANSGTWIWLVRLPSPEASDSVWADFLEELRNNPGLEPQRQRLAKLETRFNAVVAEPHPDGGAEVSLVEWMPSQGALRRLATTRVAASLNDRAPDPTRRNA</sequence>
<evidence type="ECO:0000256" key="3">
    <source>
        <dbReference type="ARBA" id="ARBA00022723"/>
    </source>
</evidence>
<dbReference type="InterPro" id="IPR029052">
    <property type="entry name" value="Metallo-depent_PP-like"/>
</dbReference>
<keyword evidence="1" id="KW-1003">Cell membrane</keyword>
<evidence type="ECO:0000313" key="7">
    <source>
        <dbReference type="EMBL" id="OJH37840.1"/>
    </source>
</evidence>
<dbReference type="GO" id="GO:0009245">
    <property type="term" value="P:lipid A biosynthetic process"/>
    <property type="evidence" value="ECO:0007669"/>
    <property type="project" value="TreeGrafter"/>
</dbReference>
<keyword evidence="5" id="KW-0464">Manganese</keyword>
<keyword evidence="3" id="KW-0479">Metal-binding</keyword>
<dbReference type="EMBL" id="MPIN01000007">
    <property type="protein sequence ID" value="OJH37840.1"/>
    <property type="molecule type" value="Genomic_DNA"/>
</dbReference>
<reference evidence="8" key="1">
    <citation type="submission" date="2016-11" db="EMBL/GenBank/DDBJ databases">
        <authorList>
            <person name="Shukria A."/>
            <person name="Stevens D.C."/>
        </authorList>
    </citation>
    <scope>NUCLEOTIDE SEQUENCE [LARGE SCALE GENOMIC DNA]</scope>
    <source>
        <strain evidence="8">Cbfe23</strain>
    </source>
</reference>
<feature type="domain" description="Calcineurin-like phosphoesterase" evidence="6">
    <location>
        <begin position="1"/>
        <end position="161"/>
    </location>
</feature>
<proteinExistence type="predicted"/>
<dbReference type="Pfam" id="PF00149">
    <property type="entry name" value="Metallophos"/>
    <property type="match status" value="1"/>
</dbReference>
<evidence type="ECO:0000256" key="1">
    <source>
        <dbReference type="ARBA" id="ARBA00022475"/>
    </source>
</evidence>
<evidence type="ECO:0000313" key="8">
    <source>
        <dbReference type="Proteomes" id="UP000182229"/>
    </source>
</evidence>
<keyword evidence="2" id="KW-0997">Cell inner membrane</keyword>
<name>A0A1L9B6I6_9BACT</name>
<dbReference type="InterPro" id="IPR004843">
    <property type="entry name" value="Calcineurin-like_PHP"/>
</dbReference>
<dbReference type="Proteomes" id="UP000182229">
    <property type="component" value="Unassembled WGS sequence"/>
</dbReference>